<sequence length="121" mass="14204">MSLIKFIRNLIYKKKKLVTKESKEEIIKVEEKEQRQELKPIIKRDIFYVNGKMRKWKEGLKCEICGGIIERETAIISNSTEAKRLYCSESCWDESFEIAMRMTTAIFGGHNADVPIGMKRR</sequence>
<dbReference type="EMBL" id="MT143365">
    <property type="protein sequence ID" value="QJA96043.1"/>
    <property type="molecule type" value="Genomic_DNA"/>
</dbReference>
<name>A0A6M3LN72_9ZZZZ</name>
<organism evidence="1">
    <name type="scientific">viral metagenome</name>
    <dbReference type="NCBI Taxonomy" id="1070528"/>
    <lineage>
        <taxon>unclassified sequences</taxon>
        <taxon>metagenomes</taxon>
        <taxon>organismal metagenomes</taxon>
    </lineage>
</organism>
<dbReference type="AlphaFoldDB" id="A0A6M3LN72"/>
<proteinExistence type="predicted"/>
<accession>A0A6M3LN72</accession>
<reference evidence="1" key="1">
    <citation type="submission" date="2020-03" db="EMBL/GenBank/DDBJ databases">
        <title>The deep terrestrial virosphere.</title>
        <authorList>
            <person name="Holmfeldt K."/>
            <person name="Nilsson E."/>
            <person name="Simone D."/>
            <person name="Lopez-Fernandez M."/>
            <person name="Wu X."/>
            <person name="de Brujin I."/>
            <person name="Lundin D."/>
            <person name="Andersson A."/>
            <person name="Bertilsson S."/>
            <person name="Dopson M."/>
        </authorList>
    </citation>
    <scope>NUCLEOTIDE SEQUENCE</scope>
    <source>
        <strain evidence="1">MM415B04971</strain>
    </source>
</reference>
<evidence type="ECO:0000313" key="1">
    <source>
        <dbReference type="EMBL" id="QJA96043.1"/>
    </source>
</evidence>
<protein>
    <submittedName>
        <fullName evidence="1">Uncharacterized protein</fullName>
    </submittedName>
</protein>
<gene>
    <name evidence="1" type="ORF">MM415B04971_0010</name>
</gene>